<accession>A0A267MIF0</accession>
<dbReference type="PRINTS" id="PR00326">
    <property type="entry name" value="GTP1OBG"/>
</dbReference>
<reference evidence="2 3" key="1">
    <citation type="submission" date="2017-06" db="EMBL/GenBank/DDBJ databases">
        <title>Draft genome sequence of anaerobic fermentative bacterium Anaeromicrobium sediminis DY2726D isolated from West Pacific Ocean sediments.</title>
        <authorList>
            <person name="Zeng X."/>
        </authorList>
    </citation>
    <scope>NUCLEOTIDE SEQUENCE [LARGE SCALE GENOMIC DNA]</scope>
    <source>
        <strain evidence="2 3">DY2726D</strain>
    </source>
</reference>
<dbReference type="GO" id="GO:0005886">
    <property type="term" value="C:plasma membrane"/>
    <property type="evidence" value="ECO:0007669"/>
    <property type="project" value="TreeGrafter"/>
</dbReference>
<dbReference type="SUPFAM" id="SSF52540">
    <property type="entry name" value="P-loop containing nucleoside triphosphate hydrolases"/>
    <property type="match status" value="1"/>
</dbReference>
<comment type="caution">
    <text evidence="2">The sequence shown here is derived from an EMBL/GenBank/DDBJ whole genome shotgun (WGS) entry which is preliminary data.</text>
</comment>
<name>A0A267MIF0_9FIRM</name>
<dbReference type="Pfam" id="PF17910">
    <property type="entry name" value="FeoB_Cyto"/>
    <property type="match status" value="1"/>
</dbReference>
<dbReference type="CDD" id="cd01879">
    <property type="entry name" value="FeoB"/>
    <property type="match status" value="1"/>
</dbReference>
<feature type="domain" description="FeoB-type G" evidence="1">
    <location>
        <begin position="26"/>
        <end position="188"/>
    </location>
</feature>
<dbReference type="InterPro" id="IPR050860">
    <property type="entry name" value="FeoB_GTPase"/>
</dbReference>
<proteinExistence type="predicted"/>
<sequence>MGLTRESTGRNLLEDQFNIHFSNNDGFIIALAGNPNVGKSTVFNALTGLNQHTGNWPGKTVSNARGIYSHKNTNFTLVDLPGTYSLMSNSAEEEIARDFICFGKPHVTVIVADATCLERNLNLALQINELTDNVILCLNLMDEAFRKGITIDIEALEKSLGIPVVPTTALKDEGLEDLKEAIFALCNGTLKSTPVSVIYTKEVEDAICEILPEVQMVVGNLLNPRWVSLKVLEGDKKILDSIMNFLLLHCENYKEVSCSG</sequence>
<dbReference type="InterPro" id="IPR006073">
    <property type="entry name" value="GTP-bd"/>
</dbReference>
<dbReference type="PANTHER" id="PTHR43185:SF1">
    <property type="entry name" value="FE(2+) TRANSPORTER FEOB"/>
    <property type="match status" value="1"/>
</dbReference>
<dbReference type="OrthoDB" id="9809127at2"/>
<evidence type="ECO:0000313" key="3">
    <source>
        <dbReference type="Proteomes" id="UP000216024"/>
    </source>
</evidence>
<dbReference type="PANTHER" id="PTHR43185">
    <property type="entry name" value="FERROUS IRON TRANSPORT PROTEIN B"/>
    <property type="match status" value="1"/>
</dbReference>
<dbReference type="EMBL" id="NIBG01000013">
    <property type="protein sequence ID" value="PAB58645.1"/>
    <property type="molecule type" value="Genomic_DNA"/>
</dbReference>
<protein>
    <submittedName>
        <fullName evidence="2">Iron transporter FeoB</fullName>
    </submittedName>
</protein>
<dbReference type="GO" id="GO:0015093">
    <property type="term" value="F:ferrous iron transmembrane transporter activity"/>
    <property type="evidence" value="ECO:0007669"/>
    <property type="project" value="TreeGrafter"/>
</dbReference>
<dbReference type="Proteomes" id="UP000216024">
    <property type="component" value="Unassembled WGS sequence"/>
</dbReference>
<gene>
    <name evidence="2" type="ORF">CCE28_14275</name>
</gene>
<dbReference type="GO" id="GO:0005525">
    <property type="term" value="F:GTP binding"/>
    <property type="evidence" value="ECO:0007669"/>
    <property type="project" value="InterPro"/>
</dbReference>
<dbReference type="RefSeq" id="WP_095134410.1">
    <property type="nucleotide sequence ID" value="NZ_NIBG01000013.1"/>
</dbReference>
<dbReference type="FunFam" id="3.40.50.300:FF:000969">
    <property type="entry name" value="Ferrous iron transporter B"/>
    <property type="match status" value="1"/>
</dbReference>
<keyword evidence="3" id="KW-1185">Reference proteome</keyword>
<dbReference type="InterPro" id="IPR041069">
    <property type="entry name" value="FeoB_Cyto"/>
</dbReference>
<dbReference type="Gene3D" id="3.40.50.300">
    <property type="entry name" value="P-loop containing nucleotide triphosphate hydrolases"/>
    <property type="match status" value="1"/>
</dbReference>
<organism evidence="2 3">
    <name type="scientific">Anaeromicrobium sediminis</name>
    <dbReference type="NCBI Taxonomy" id="1478221"/>
    <lineage>
        <taxon>Bacteria</taxon>
        <taxon>Bacillati</taxon>
        <taxon>Bacillota</taxon>
        <taxon>Clostridia</taxon>
        <taxon>Peptostreptococcales</taxon>
        <taxon>Thermotaleaceae</taxon>
        <taxon>Anaeromicrobium</taxon>
    </lineage>
</organism>
<dbReference type="Gene3D" id="1.10.287.1770">
    <property type="match status" value="1"/>
</dbReference>
<dbReference type="Pfam" id="PF02421">
    <property type="entry name" value="FeoB_N"/>
    <property type="match status" value="1"/>
</dbReference>
<dbReference type="PROSITE" id="PS51711">
    <property type="entry name" value="G_FEOB"/>
    <property type="match status" value="1"/>
</dbReference>
<dbReference type="InterPro" id="IPR027417">
    <property type="entry name" value="P-loop_NTPase"/>
</dbReference>
<dbReference type="InterPro" id="IPR030389">
    <property type="entry name" value="G_FEOB_dom"/>
</dbReference>
<evidence type="ECO:0000259" key="1">
    <source>
        <dbReference type="PROSITE" id="PS51711"/>
    </source>
</evidence>
<evidence type="ECO:0000313" key="2">
    <source>
        <dbReference type="EMBL" id="PAB58645.1"/>
    </source>
</evidence>
<dbReference type="AlphaFoldDB" id="A0A267MIF0"/>